<name>A0ABT1YZH5_9RHOB</name>
<organism evidence="1 2">
    <name type="scientific">Pseudosulfitobacter koreensis</name>
    <dbReference type="NCBI Taxonomy" id="2968472"/>
    <lineage>
        <taxon>Bacteria</taxon>
        <taxon>Pseudomonadati</taxon>
        <taxon>Pseudomonadota</taxon>
        <taxon>Alphaproteobacteria</taxon>
        <taxon>Rhodobacterales</taxon>
        <taxon>Roseobacteraceae</taxon>
        <taxon>Pseudosulfitobacter</taxon>
    </lineage>
</organism>
<gene>
    <name evidence="1" type="ORF">NTA49_07015</name>
</gene>
<sequence>MSIADPAVAVISEAKPQPRHGPGAMGSQKLLDVLRLPGLGASTGCVDVLHCEDRTILGITALGSPTIRSAKRLEASVSGSRENSEAVLNMNERFFGQVGVQGPHTIAVKIKCVASLLKSCLTACQGAF</sequence>
<protein>
    <submittedName>
        <fullName evidence="1">Uncharacterized protein</fullName>
    </submittedName>
</protein>
<dbReference type="RefSeq" id="WP_258293976.1">
    <property type="nucleotide sequence ID" value="NZ_JANKJG010000004.1"/>
</dbReference>
<comment type="caution">
    <text evidence="1">The sequence shown here is derived from an EMBL/GenBank/DDBJ whole genome shotgun (WGS) entry which is preliminary data.</text>
</comment>
<accession>A0ABT1YZH5</accession>
<evidence type="ECO:0000313" key="1">
    <source>
        <dbReference type="EMBL" id="MCR8826285.1"/>
    </source>
</evidence>
<proteinExistence type="predicted"/>
<dbReference type="EMBL" id="JANKJG010000004">
    <property type="protein sequence ID" value="MCR8826285.1"/>
    <property type="molecule type" value="Genomic_DNA"/>
</dbReference>
<reference evidence="1" key="1">
    <citation type="submission" date="2022-07" db="EMBL/GenBank/DDBJ databases">
        <title>Pseudosulfitobacter sp. strain AP-MA-4, whole genome sequence.</title>
        <authorList>
            <person name="Jiang Y."/>
        </authorList>
    </citation>
    <scope>NUCLEOTIDE SEQUENCE</scope>
    <source>
        <strain evidence="1">AP-MA-4</strain>
    </source>
</reference>
<evidence type="ECO:0000313" key="2">
    <source>
        <dbReference type="Proteomes" id="UP001165396"/>
    </source>
</evidence>
<keyword evidence="2" id="KW-1185">Reference proteome</keyword>
<dbReference type="Proteomes" id="UP001165396">
    <property type="component" value="Unassembled WGS sequence"/>
</dbReference>